<dbReference type="Proteomes" id="UP000198253">
    <property type="component" value="Chromosome I"/>
</dbReference>
<dbReference type="OrthoDB" id="9810670at2"/>
<feature type="domain" description="Peptidoglycan binding-like" evidence="1">
    <location>
        <begin position="17"/>
        <end position="64"/>
    </location>
</feature>
<dbReference type="Gene3D" id="1.10.101.10">
    <property type="entry name" value="PGBD-like superfamily/PGBD"/>
    <property type="match status" value="1"/>
</dbReference>
<sequence length="217" mass="23611">MTTKCFTWTRTLSRGVTGNDVKQLQIRIAGWVGYGETLAIDGVFGPATGAAVKRFKAGYRLSDTSETAGPAVFNLIYSIQDDDCTPIHFAYSEFDGSCGQNGFTGGAVDAATVRENLLRVMWQLEALRHKLGDRPIVISSGFRSISCNSSVGGARGSLHTYGKAADLGTSSRPSLCEMWRMARYCGFKEILGPGYPDHDDHVHVGNKSTQFWRAPNC</sequence>
<dbReference type="Pfam" id="PF01471">
    <property type="entry name" value="PG_binding_1"/>
    <property type="match status" value="1"/>
</dbReference>
<evidence type="ECO:0000259" key="2">
    <source>
        <dbReference type="Pfam" id="PF08291"/>
    </source>
</evidence>
<keyword evidence="3" id="KW-0121">Carboxypeptidase</keyword>
<dbReference type="EMBL" id="LT607413">
    <property type="protein sequence ID" value="SCF07127.1"/>
    <property type="molecule type" value="Genomic_DNA"/>
</dbReference>
<evidence type="ECO:0000313" key="4">
    <source>
        <dbReference type="Proteomes" id="UP000198253"/>
    </source>
</evidence>
<dbReference type="AlphaFoldDB" id="A0A1C4XFK4"/>
<keyword evidence="3" id="KW-0378">Hydrolase</keyword>
<gene>
    <name evidence="3" type="ORF">GA0070618_3000</name>
</gene>
<keyword evidence="3" id="KW-0645">Protease</keyword>
<reference evidence="4" key="1">
    <citation type="submission" date="2016-06" db="EMBL/GenBank/DDBJ databases">
        <authorList>
            <person name="Varghese N."/>
            <person name="Submissions Spin"/>
        </authorList>
    </citation>
    <scope>NUCLEOTIDE SEQUENCE [LARGE SCALE GENOMIC DNA]</scope>
    <source>
        <strain evidence="4">DSM 43816</strain>
    </source>
</reference>
<proteinExistence type="predicted"/>
<dbReference type="SUPFAM" id="SSF55166">
    <property type="entry name" value="Hedgehog/DD-peptidase"/>
    <property type="match status" value="1"/>
</dbReference>
<accession>A0A1C4XFK4</accession>
<name>A0A1C4XFK4_MICEC</name>
<evidence type="ECO:0000259" key="1">
    <source>
        <dbReference type="Pfam" id="PF01471"/>
    </source>
</evidence>
<dbReference type="SUPFAM" id="SSF47090">
    <property type="entry name" value="PGBD-like"/>
    <property type="match status" value="1"/>
</dbReference>
<feature type="domain" description="Peptidase M15A C-terminal" evidence="2">
    <location>
        <begin position="88"/>
        <end position="204"/>
    </location>
</feature>
<dbReference type="InterPro" id="IPR009045">
    <property type="entry name" value="Zn_M74/Hedgehog-like"/>
</dbReference>
<dbReference type="Pfam" id="PF08291">
    <property type="entry name" value="Peptidase_M15_3"/>
    <property type="match status" value="1"/>
</dbReference>
<keyword evidence="4" id="KW-1185">Reference proteome</keyword>
<evidence type="ECO:0000313" key="3">
    <source>
        <dbReference type="EMBL" id="SCF07127.1"/>
    </source>
</evidence>
<dbReference type="InterPro" id="IPR036366">
    <property type="entry name" value="PGBDSf"/>
</dbReference>
<protein>
    <submittedName>
        <fullName evidence="3">Zinc D-Ala-D-Ala carboxypeptidase</fullName>
    </submittedName>
</protein>
<organism evidence="3 4">
    <name type="scientific">Micromonospora echinospora</name>
    <name type="common">Micromonospora purpurea</name>
    <dbReference type="NCBI Taxonomy" id="1877"/>
    <lineage>
        <taxon>Bacteria</taxon>
        <taxon>Bacillati</taxon>
        <taxon>Actinomycetota</taxon>
        <taxon>Actinomycetes</taxon>
        <taxon>Micromonosporales</taxon>
        <taxon>Micromonosporaceae</taxon>
        <taxon>Micromonospora</taxon>
    </lineage>
</organism>
<dbReference type="Gene3D" id="3.30.1380.10">
    <property type="match status" value="1"/>
</dbReference>
<dbReference type="InParanoid" id="A0A1C4XFK4"/>
<dbReference type="RefSeq" id="WP_088982173.1">
    <property type="nucleotide sequence ID" value="NZ_LT607413.1"/>
</dbReference>
<dbReference type="InterPro" id="IPR013230">
    <property type="entry name" value="Peptidase_M15A_C"/>
</dbReference>
<dbReference type="InterPro" id="IPR036365">
    <property type="entry name" value="PGBD-like_sf"/>
</dbReference>
<dbReference type="InterPro" id="IPR002477">
    <property type="entry name" value="Peptidoglycan-bd-like"/>
</dbReference>
<dbReference type="GO" id="GO:0004180">
    <property type="term" value="F:carboxypeptidase activity"/>
    <property type="evidence" value="ECO:0007669"/>
    <property type="project" value="UniProtKB-KW"/>
</dbReference>